<reference evidence="1" key="2">
    <citation type="submission" date="2025-09" db="UniProtKB">
        <authorList>
            <consortium name="Ensembl"/>
        </authorList>
    </citation>
    <scope>IDENTIFICATION</scope>
</reference>
<evidence type="ECO:0008006" key="3">
    <source>
        <dbReference type="Google" id="ProtNLM"/>
    </source>
</evidence>
<dbReference type="Proteomes" id="UP000694569">
    <property type="component" value="Unplaced"/>
</dbReference>
<keyword evidence="2" id="KW-1185">Reference proteome</keyword>
<dbReference type="InterPro" id="IPR036179">
    <property type="entry name" value="Ig-like_dom_sf"/>
</dbReference>
<name>A0A8C5M7E9_9ANUR</name>
<dbReference type="SUPFAM" id="SSF48726">
    <property type="entry name" value="Immunoglobulin"/>
    <property type="match status" value="1"/>
</dbReference>
<protein>
    <recommendedName>
        <fullName evidence="3">Immunoglobulin C1-set domain-containing protein</fullName>
    </recommendedName>
</protein>
<accession>A0A8C5M7E9</accession>
<dbReference type="AlphaFoldDB" id="A0A8C5M7E9"/>
<proteinExistence type="predicted"/>
<sequence length="167" mass="18532">MYQCKEHSITFLFFGRQTTAAKGHSQPSVFVLKSQASNSTAACLAKDFYPKDVEIYLNSSKQSIGPVEAKSILSMKGKYSAIQVGELGAEDVHCQAKHQGEWVTEDVVFDAEVVYTARKDNTTVAYSIETEGNERANLLSMEILGMRLLFAKMMSFNLLVSVKVFIT</sequence>
<dbReference type="Ensembl" id="ENSLLET00000010205.1">
    <property type="protein sequence ID" value="ENSLLEP00000009824.1"/>
    <property type="gene ID" value="ENSLLEG00000006264.1"/>
</dbReference>
<evidence type="ECO:0000313" key="2">
    <source>
        <dbReference type="Proteomes" id="UP000694569"/>
    </source>
</evidence>
<dbReference type="Gene3D" id="2.60.40.10">
    <property type="entry name" value="Immunoglobulins"/>
    <property type="match status" value="1"/>
</dbReference>
<reference evidence="1" key="1">
    <citation type="submission" date="2025-08" db="UniProtKB">
        <authorList>
            <consortium name="Ensembl"/>
        </authorList>
    </citation>
    <scope>IDENTIFICATION</scope>
</reference>
<organism evidence="1 2">
    <name type="scientific">Leptobrachium leishanense</name>
    <name type="common">Leishan spiny toad</name>
    <dbReference type="NCBI Taxonomy" id="445787"/>
    <lineage>
        <taxon>Eukaryota</taxon>
        <taxon>Metazoa</taxon>
        <taxon>Chordata</taxon>
        <taxon>Craniata</taxon>
        <taxon>Vertebrata</taxon>
        <taxon>Euteleostomi</taxon>
        <taxon>Amphibia</taxon>
        <taxon>Batrachia</taxon>
        <taxon>Anura</taxon>
        <taxon>Pelobatoidea</taxon>
        <taxon>Megophryidae</taxon>
        <taxon>Leptobrachium</taxon>
    </lineage>
</organism>
<dbReference type="OrthoDB" id="9945861at2759"/>
<dbReference type="InterPro" id="IPR013783">
    <property type="entry name" value="Ig-like_fold"/>
</dbReference>
<dbReference type="GeneTree" id="ENSGT01030000235488"/>
<evidence type="ECO:0000313" key="1">
    <source>
        <dbReference type="Ensembl" id="ENSLLEP00000009824.1"/>
    </source>
</evidence>